<evidence type="ECO:0000256" key="4">
    <source>
        <dbReference type="ARBA" id="ARBA00022475"/>
    </source>
</evidence>
<comment type="similarity">
    <text evidence="2 8">Belongs to the 4-toluene sulfonate uptake permease (TSUP) (TC 2.A.102) family.</text>
</comment>
<feature type="transmembrane region" description="Helical" evidence="8">
    <location>
        <begin position="71"/>
        <end position="93"/>
    </location>
</feature>
<protein>
    <recommendedName>
        <fullName evidence="8">Probable membrane transporter protein</fullName>
    </recommendedName>
</protein>
<evidence type="ECO:0000256" key="1">
    <source>
        <dbReference type="ARBA" id="ARBA00004651"/>
    </source>
</evidence>
<feature type="transmembrane region" description="Helical" evidence="8">
    <location>
        <begin position="230"/>
        <end position="247"/>
    </location>
</feature>
<gene>
    <name evidence="10" type="ORF">SAMN04488567_1529</name>
</gene>
<dbReference type="RefSeq" id="WP_090110720.1">
    <property type="nucleotide sequence ID" value="NZ_FNAT01000002.1"/>
</dbReference>
<feature type="transmembrane region" description="Helical" evidence="8">
    <location>
        <begin position="31"/>
        <end position="51"/>
    </location>
</feature>
<evidence type="ECO:0000256" key="3">
    <source>
        <dbReference type="ARBA" id="ARBA00022448"/>
    </source>
</evidence>
<evidence type="ECO:0000313" key="10">
    <source>
        <dbReference type="EMBL" id="SDE39536.1"/>
    </source>
</evidence>
<keyword evidence="7 8" id="KW-0472">Membrane</keyword>
<proteinExistence type="inferred from homology"/>
<comment type="subcellular location">
    <subcellularLocation>
        <location evidence="1 8">Cell membrane</location>
        <topology evidence="1 8">Multi-pass membrane protein</topology>
    </subcellularLocation>
</comment>
<dbReference type="Pfam" id="PF01925">
    <property type="entry name" value="TauE"/>
    <property type="match status" value="1"/>
</dbReference>
<reference evidence="11" key="1">
    <citation type="submission" date="2016-10" db="EMBL/GenBank/DDBJ databases">
        <authorList>
            <person name="Varghese N."/>
            <person name="Submissions S."/>
        </authorList>
    </citation>
    <scope>NUCLEOTIDE SEQUENCE [LARGE SCALE GENOMIC DNA]</scope>
    <source>
        <strain evidence="11">DSM 21424</strain>
    </source>
</reference>
<evidence type="ECO:0000256" key="8">
    <source>
        <dbReference type="RuleBase" id="RU363041"/>
    </source>
</evidence>
<feature type="transmembrane region" description="Helical" evidence="8">
    <location>
        <begin position="129"/>
        <end position="148"/>
    </location>
</feature>
<dbReference type="OrthoDB" id="9807082at2"/>
<dbReference type="Proteomes" id="UP000198922">
    <property type="component" value="Unassembled WGS sequence"/>
</dbReference>
<feature type="transmembrane region" description="Helical" evidence="8">
    <location>
        <begin position="201"/>
        <end position="218"/>
    </location>
</feature>
<name>A0A1G7CLJ5_9RHOB</name>
<dbReference type="PANTHER" id="PTHR30269">
    <property type="entry name" value="TRANSMEMBRANE PROTEIN YFCA"/>
    <property type="match status" value="1"/>
</dbReference>
<organism evidence="10 11">
    <name type="scientific">Limimaricola pyoseonensis</name>
    <dbReference type="NCBI Taxonomy" id="521013"/>
    <lineage>
        <taxon>Bacteria</taxon>
        <taxon>Pseudomonadati</taxon>
        <taxon>Pseudomonadota</taxon>
        <taxon>Alphaproteobacteria</taxon>
        <taxon>Rhodobacterales</taxon>
        <taxon>Paracoccaceae</taxon>
        <taxon>Limimaricola</taxon>
    </lineage>
</organism>
<sequence>MLFVVTLTVAGLLAGALNAVAGGGTFLTFPALVWLGVPPIAANATATVGALPGYAGSAWAYRGDVAAEGTLGLRAIIALGALGGLLGAGLLLVTPGAVFEGLVPWLLLVATVLFALGPRILAFVRARGLGPAGPALSGAAVLAVSIYGGYFNGGLGILLLAMLGLIGFVNLHGMNGIKVLMSAVLSLVSAAAYAAAGLIEWDAALIMAAATTVGGYLGARGAKLIRIEHLRIGITGVGLVMTALFFAS</sequence>
<dbReference type="InterPro" id="IPR002781">
    <property type="entry name" value="TM_pro_TauE-like"/>
</dbReference>
<keyword evidence="11" id="KW-1185">Reference proteome</keyword>
<keyword evidence="4 8" id="KW-1003">Cell membrane</keyword>
<accession>A0A1G7CLJ5</accession>
<feature type="transmembrane region" description="Helical" evidence="8">
    <location>
        <begin position="154"/>
        <end position="172"/>
    </location>
</feature>
<evidence type="ECO:0000256" key="7">
    <source>
        <dbReference type="ARBA" id="ARBA00023136"/>
    </source>
</evidence>
<dbReference type="InterPro" id="IPR052017">
    <property type="entry name" value="TSUP"/>
</dbReference>
<feature type="transmembrane region" description="Helical" evidence="8">
    <location>
        <begin position="179"/>
        <end position="195"/>
    </location>
</feature>
<dbReference type="GO" id="GO:0005886">
    <property type="term" value="C:plasma membrane"/>
    <property type="evidence" value="ECO:0007669"/>
    <property type="project" value="UniProtKB-SubCell"/>
</dbReference>
<dbReference type="PANTHER" id="PTHR30269:SF0">
    <property type="entry name" value="MEMBRANE TRANSPORTER PROTEIN YFCA-RELATED"/>
    <property type="match status" value="1"/>
</dbReference>
<evidence type="ECO:0000256" key="9">
    <source>
        <dbReference type="SAM" id="SignalP"/>
    </source>
</evidence>
<evidence type="ECO:0000256" key="5">
    <source>
        <dbReference type="ARBA" id="ARBA00022692"/>
    </source>
</evidence>
<keyword evidence="3" id="KW-0813">Transport</keyword>
<dbReference type="AlphaFoldDB" id="A0A1G7CLJ5"/>
<feature type="chain" id="PRO_5011729623" description="Probable membrane transporter protein" evidence="9">
    <location>
        <begin position="22"/>
        <end position="248"/>
    </location>
</feature>
<evidence type="ECO:0000256" key="2">
    <source>
        <dbReference type="ARBA" id="ARBA00009142"/>
    </source>
</evidence>
<feature type="signal peptide" evidence="9">
    <location>
        <begin position="1"/>
        <end position="21"/>
    </location>
</feature>
<keyword evidence="6 8" id="KW-1133">Transmembrane helix</keyword>
<dbReference type="EMBL" id="FNAT01000002">
    <property type="protein sequence ID" value="SDE39536.1"/>
    <property type="molecule type" value="Genomic_DNA"/>
</dbReference>
<evidence type="ECO:0000313" key="11">
    <source>
        <dbReference type="Proteomes" id="UP000198922"/>
    </source>
</evidence>
<keyword evidence="9" id="KW-0732">Signal</keyword>
<keyword evidence="5 8" id="KW-0812">Transmembrane</keyword>
<evidence type="ECO:0000256" key="6">
    <source>
        <dbReference type="ARBA" id="ARBA00022989"/>
    </source>
</evidence>
<feature type="transmembrane region" description="Helical" evidence="8">
    <location>
        <begin position="105"/>
        <end position="122"/>
    </location>
</feature>